<proteinExistence type="predicted"/>
<keyword evidence="2" id="KW-0472">Membrane</keyword>
<accession>A0A9Q1L461</accession>
<evidence type="ECO:0000259" key="3">
    <source>
        <dbReference type="Pfam" id="PF24053"/>
    </source>
</evidence>
<keyword evidence="2" id="KW-0812">Transmembrane</keyword>
<feature type="compositionally biased region" description="Basic and acidic residues" evidence="1">
    <location>
        <begin position="123"/>
        <end position="154"/>
    </location>
</feature>
<dbReference type="EMBL" id="JAJAGQ010000024">
    <property type="protein sequence ID" value="KAJ8527010.1"/>
    <property type="molecule type" value="Genomic_DNA"/>
</dbReference>
<name>A0A9Q1L461_9SOLA</name>
<evidence type="ECO:0000313" key="5">
    <source>
        <dbReference type="Proteomes" id="UP001152561"/>
    </source>
</evidence>
<comment type="caution">
    <text evidence="4">The sequence shown here is derived from an EMBL/GenBank/DDBJ whole genome shotgun (WGS) entry which is preliminary data.</text>
</comment>
<sequence length="397" mass="44085">MHNIVANHIIRRSLLFANKMHITYTRRLIIALLIAYVAATDLQINGAEKAGEDAAILSSNTNSSVNDKLDPITTNRKKDVHLDNDSSSNEKKSMESVDRRKTNNNSSGSVGELTNIGNQNKLNEAEVEKKRNDNSSERDDRKKEIKEGEQKEKANNSSTKEQGEKGKVMADEIHSTEEMLSTRKENFHGEECDSSYSCTIEEKALVACLRVPGNESPDLSLLVQNKGKDTARISIMAPKFVKLEQNQIELQGKENNKMKVSLRNGGNGNFIILKAGDSQCSLDFTGLIDNADKTSQFNYFFPSFGIMCMVAIALVATVLMYIKRRLLVSNGSHKYQKLDTGLPVSSGGKVETLSTDGWDNNWDDNWDDEEAPKAPVTPSLSSKSISSRRSSKEGWKD</sequence>
<evidence type="ECO:0000313" key="4">
    <source>
        <dbReference type="EMBL" id="KAJ8527010.1"/>
    </source>
</evidence>
<feature type="region of interest" description="Disordered" evidence="1">
    <location>
        <begin position="353"/>
        <end position="397"/>
    </location>
</feature>
<dbReference type="OrthoDB" id="1936430at2759"/>
<dbReference type="Proteomes" id="UP001152561">
    <property type="component" value="Unassembled WGS sequence"/>
</dbReference>
<feature type="transmembrane region" description="Helical" evidence="2">
    <location>
        <begin position="299"/>
        <end position="322"/>
    </location>
</feature>
<dbReference type="AlphaFoldDB" id="A0A9Q1L461"/>
<dbReference type="Pfam" id="PF24053">
    <property type="entry name" value="DUF7356"/>
    <property type="match status" value="1"/>
</dbReference>
<feature type="compositionally biased region" description="Basic and acidic residues" evidence="1">
    <location>
        <begin position="76"/>
        <end position="101"/>
    </location>
</feature>
<feature type="compositionally biased region" description="Low complexity" evidence="1">
    <location>
        <begin position="379"/>
        <end position="388"/>
    </location>
</feature>
<reference evidence="5" key="1">
    <citation type="journal article" date="2023" name="Proc. Natl. Acad. Sci. U.S.A.">
        <title>Genomic and structural basis for evolution of tropane alkaloid biosynthesis.</title>
        <authorList>
            <person name="Wanga Y.-J."/>
            <person name="Taina T."/>
            <person name="Yua J.-Y."/>
            <person name="Lia J."/>
            <person name="Xua B."/>
            <person name="Chenc J."/>
            <person name="D'Auriad J.C."/>
            <person name="Huanga J.-P."/>
            <person name="Huanga S.-X."/>
        </authorList>
    </citation>
    <scope>NUCLEOTIDE SEQUENCE [LARGE SCALE GENOMIC DNA]</scope>
    <source>
        <strain evidence="5">cv. KIB-2019</strain>
    </source>
</reference>
<evidence type="ECO:0000256" key="2">
    <source>
        <dbReference type="SAM" id="Phobius"/>
    </source>
</evidence>
<protein>
    <recommendedName>
        <fullName evidence="3">DUF7356 domain-containing protein</fullName>
    </recommendedName>
</protein>
<dbReference type="InterPro" id="IPR055780">
    <property type="entry name" value="DUF7356"/>
</dbReference>
<feature type="region of interest" description="Disordered" evidence="1">
    <location>
        <begin position="61"/>
        <end position="168"/>
    </location>
</feature>
<evidence type="ECO:0000256" key="1">
    <source>
        <dbReference type="SAM" id="MobiDB-lite"/>
    </source>
</evidence>
<keyword evidence="2" id="KW-1133">Transmembrane helix</keyword>
<feature type="compositionally biased region" description="Acidic residues" evidence="1">
    <location>
        <begin position="361"/>
        <end position="370"/>
    </location>
</feature>
<feature type="domain" description="DUF7356" evidence="3">
    <location>
        <begin position="184"/>
        <end position="285"/>
    </location>
</feature>
<organism evidence="4 5">
    <name type="scientific">Anisodus acutangulus</name>
    <dbReference type="NCBI Taxonomy" id="402998"/>
    <lineage>
        <taxon>Eukaryota</taxon>
        <taxon>Viridiplantae</taxon>
        <taxon>Streptophyta</taxon>
        <taxon>Embryophyta</taxon>
        <taxon>Tracheophyta</taxon>
        <taxon>Spermatophyta</taxon>
        <taxon>Magnoliopsida</taxon>
        <taxon>eudicotyledons</taxon>
        <taxon>Gunneridae</taxon>
        <taxon>Pentapetalae</taxon>
        <taxon>asterids</taxon>
        <taxon>lamiids</taxon>
        <taxon>Solanales</taxon>
        <taxon>Solanaceae</taxon>
        <taxon>Solanoideae</taxon>
        <taxon>Hyoscyameae</taxon>
        <taxon>Anisodus</taxon>
    </lineage>
</organism>
<gene>
    <name evidence="4" type="ORF">K7X08_029487</name>
</gene>
<keyword evidence="5" id="KW-1185">Reference proteome</keyword>
<dbReference type="PANTHER" id="PTHR34200">
    <property type="entry name" value="DENTIN SIALOPHOSPHOPROTEIN-LIKE ISOFORM X1"/>
    <property type="match status" value="1"/>
</dbReference>
<dbReference type="PANTHER" id="PTHR34200:SF8">
    <property type="entry name" value="TRANSMEMBRANE PROTEIN"/>
    <property type="match status" value="1"/>
</dbReference>